<proteinExistence type="predicted"/>
<dbReference type="STRING" id="4081.A0A3Q7EFL4"/>
<accession>A0A3Q7EFL4</accession>
<sequence>MLRFQIECNINHNNVLSPHLTNLVWEPSKHDVYPMSHFSVIHWSSLTYAIIEIHNLLGHVAPFQKNSESLLEGFTKT</sequence>
<dbReference type="Gramene" id="Solyc01g065650.1.1">
    <property type="protein sequence ID" value="Solyc01g065650.1.1.1"/>
    <property type="gene ID" value="Solyc01g065650.1"/>
</dbReference>
<dbReference type="PANTHER" id="PTHR43991:SF38">
    <property type="entry name" value="OS02G0721600 PROTEIN"/>
    <property type="match status" value="1"/>
</dbReference>
<organism evidence="1">
    <name type="scientific">Solanum lycopersicum</name>
    <name type="common">Tomato</name>
    <name type="synonym">Lycopersicon esculentum</name>
    <dbReference type="NCBI Taxonomy" id="4081"/>
    <lineage>
        <taxon>Eukaryota</taxon>
        <taxon>Viridiplantae</taxon>
        <taxon>Streptophyta</taxon>
        <taxon>Embryophyta</taxon>
        <taxon>Tracheophyta</taxon>
        <taxon>Spermatophyta</taxon>
        <taxon>Magnoliopsida</taxon>
        <taxon>eudicotyledons</taxon>
        <taxon>Gunneridae</taxon>
        <taxon>Pentapetalae</taxon>
        <taxon>asterids</taxon>
        <taxon>lamiids</taxon>
        <taxon>Solanales</taxon>
        <taxon>Solanaceae</taxon>
        <taxon>Solanoideae</taxon>
        <taxon>Solaneae</taxon>
        <taxon>Solanum</taxon>
        <taxon>Solanum subgen. Lycopersicon</taxon>
    </lineage>
</organism>
<dbReference type="EnsemblPlants" id="Solyc01g065650.1.1">
    <property type="protein sequence ID" value="Solyc01g065650.1.1.1"/>
    <property type="gene ID" value="Solyc01g065650.1"/>
</dbReference>
<reference evidence="1" key="1">
    <citation type="journal article" date="2012" name="Nature">
        <title>The tomato genome sequence provides insights into fleshy fruit evolution.</title>
        <authorList>
            <consortium name="Tomato Genome Consortium"/>
        </authorList>
    </citation>
    <scope>NUCLEOTIDE SEQUENCE [LARGE SCALE GENOMIC DNA]</scope>
    <source>
        <strain evidence="1">cv. Heinz 1706</strain>
    </source>
</reference>
<dbReference type="AlphaFoldDB" id="A0A3Q7EFL4"/>
<protein>
    <submittedName>
        <fullName evidence="1">Uncharacterized protein</fullName>
    </submittedName>
</protein>
<dbReference type="InParanoid" id="A0A3Q7EFL4"/>
<dbReference type="PaxDb" id="4081-Solyc01g065650.1.1"/>
<name>A0A3Q7EFL4_SOLLC</name>
<evidence type="ECO:0000313" key="1">
    <source>
        <dbReference type="EnsemblPlants" id="Solyc01g065650.1.1.1"/>
    </source>
</evidence>
<keyword evidence="2" id="KW-1185">Reference proteome</keyword>
<reference evidence="1" key="2">
    <citation type="submission" date="2019-01" db="UniProtKB">
        <authorList>
            <consortium name="EnsemblPlants"/>
        </authorList>
    </citation>
    <scope>IDENTIFICATION</scope>
    <source>
        <strain evidence="1">cv. Heinz 1706</strain>
    </source>
</reference>
<dbReference type="PANTHER" id="PTHR43991">
    <property type="entry name" value="WD REPEAT PROTEIN (AFU_ORTHOLOGUE AFUA_8G05640)-RELATED"/>
    <property type="match status" value="1"/>
</dbReference>
<evidence type="ECO:0000313" key="2">
    <source>
        <dbReference type="Proteomes" id="UP000004994"/>
    </source>
</evidence>
<dbReference type="Proteomes" id="UP000004994">
    <property type="component" value="Chromosome 1"/>
</dbReference>